<evidence type="ECO:0000259" key="2">
    <source>
        <dbReference type="PROSITE" id="PS51782"/>
    </source>
</evidence>
<gene>
    <name evidence="3" type="ORF">COA96_00860</name>
</gene>
<dbReference type="InterPro" id="IPR036779">
    <property type="entry name" value="LysM_dom_sf"/>
</dbReference>
<feature type="domain" description="LysM" evidence="2">
    <location>
        <begin position="479"/>
        <end position="523"/>
    </location>
</feature>
<dbReference type="PANTHER" id="PTHR33734:SF22">
    <property type="entry name" value="MEMBRANE-BOUND LYTIC MUREIN TRANSGLYCOSYLASE D"/>
    <property type="match status" value="1"/>
</dbReference>
<dbReference type="GO" id="GO:0016020">
    <property type="term" value="C:membrane"/>
    <property type="evidence" value="ECO:0007669"/>
    <property type="project" value="InterPro"/>
</dbReference>
<dbReference type="EMBL" id="NVVJ01000002">
    <property type="protein sequence ID" value="PCJ28425.1"/>
    <property type="molecule type" value="Genomic_DNA"/>
</dbReference>
<accession>A0A2A5BAE2</accession>
<evidence type="ECO:0000313" key="3">
    <source>
        <dbReference type="EMBL" id="PCJ28425.1"/>
    </source>
</evidence>
<dbReference type="SUPFAM" id="SSF54106">
    <property type="entry name" value="LysM domain"/>
    <property type="match status" value="3"/>
</dbReference>
<organism evidence="3 4">
    <name type="scientific">SAR86 cluster bacterium</name>
    <dbReference type="NCBI Taxonomy" id="2030880"/>
    <lineage>
        <taxon>Bacteria</taxon>
        <taxon>Pseudomonadati</taxon>
        <taxon>Pseudomonadota</taxon>
        <taxon>Gammaproteobacteria</taxon>
        <taxon>SAR86 cluster</taxon>
    </lineage>
</organism>
<protein>
    <submittedName>
        <fullName evidence="3">Lytic transglycosylase</fullName>
    </submittedName>
</protein>
<dbReference type="InterPro" id="IPR023346">
    <property type="entry name" value="Lysozyme-like_dom_sf"/>
</dbReference>
<dbReference type="Gene3D" id="3.10.350.10">
    <property type="entry name" value="LysM domain"/>
    <property type="match status" value="3"/>
</dbReference>
<reference evidence="4" key="1">
    <citation type="submission" date="2017-08" db="EMBL/GenBank/DDBJ databases">
        <title>A dynamic microbial community with high functional redundancy inhabits the cold, oxic subseafloor aquifer.</title>
        <authorList>
            <person name="Tully B.J."/>
            <person name="Wheat C.G."/>
            <person name="Glazer B.T."/>
            <person name="Huber J.A."/>
        </authorList>
    </citation>
    <scope>NUCLEOTIDE SEQUENCE [LARGE SCALE GENOMIC DNA]</scope>
</reference>
<name>A0A2A5BAE2_9GAMM</name>
<dbReference type="Gene3D" id="1.10.530.10">
    <property type="match status" value="1"/>
</dbReference>
<dbReference type="PANTHER" id="PTHR33734">
    <property type="entry name" value="LYSM DOMAIN-CONTAINING GPI-ANCHORED PROTEIN 2"/>
    <property type="match status" value="1"/>
</dbReference>
<evidence type="ECO:0000313" key="4">
    <source>
        <dbReference type="Proteomes" id="UP000218327"/>
    </source>
</evidence>
<proteinExistence type="inferred from homology"/>
<dbReference type="PROSITE" id="PS51782">
    <property type="entry name" value="LYSM"/>
    <property type="match status" value="3"/>
</dbReference>
<dbReference type="InterPro" id="IPR000189">
    <property type="entry name" value="Transglyc_AS"/>
</dbReference>
<dbReference type="SMART" id="SM00257">
    <property type="entry name" value="LysM"/>
    <property type="match status" value="3"/>
</dbReference>
<sequence length="531" mass="59727">MYLIPLNTVALIRNGRTILLLAALSTLLACQNIDSTQSNKPSSMNAERLIKSESNVTTVSLSTIDQGAEVYDNVWERMRAGFELNGQYQNNAVAHQIETYSGNQRYFDLVTERATPFLYWIVDEIDRRNLPQELALLPFVESTFNPNAYSQEHAVGLWQFLGSTGKSFGLQQDWWYDGRRDPYASTIAALDFLEVLYKQFDDNWLIALAAYNTGEGNVRKAIRNSGNSSDEVDFWSLRLAGETRAHIPKLLALAAIISNAEAYDIELTPLPNQAVLTAVEIGSQIDISQAAKLADIDYAELRALNPGYLQWATHPDQPQHLLMPFTNASELQDKLANLSESELVTWDRYEILPGDTLGGIARKLNTRVDILESVNALRNSRIIAGNSLLIPRASNLDSITLAPTVRRKQNINVPASYTIKRGDNLWSIARRYNLKSKEIAAWNQIELDVILHLGQTLDLQYATHSEAQLSDVFSADSRADYLVRPGDSMALIARRFEFDLQDLLLWNDISINELIHPGQTIRFLSNKLEIN</sequence>
<dbReference type="GO" id="GO:0000270">
    <property type="term" value="P:peptidoglycan metabolic process"/>
    <property type="evidence" value="ECO:0007669"/>
    <property type="project" value="InterPro"/>
</dbReference>
<feature type="domain" description="LysM" evidence="2">
    <location>
        <begin position="415"/>
        <end position="459"/>
    </location>
</feature>
<evidence type="ECO:0000256" key="1">
    <source>
        <dbReference type="ARBA" id="ARBA00007734"/>
    </source>
</evidence>
<dbReference type="Pfam" id="PF01476">
    <property type="entry name" value="LysM"/>
    <property type="match status" value="3"/>
</dbReference>
<comment type="similarity">
    <text evidence="1">Belongs to the transglycosylase Slt family.</text>
</comment>
<dbReference type="InterPro" id="IPR018392">
    <property type="entry name" value="LysM"/>
</dbReference>
<dbReference type="PROSITE" id="PS00922">
    <property type="entry name" value="TRANSGLYCOSYLASE"/>
    <property type="match status" value="1"/>
</dbReference>
<dbReference type="CDD" id="cd16894">
    <property type="entry name" value="MltD-like"/>
    <property type="match status" value="1"/>
</dbReference>
<dbReference type="GO" id="GO:0008933">
    <property type="term" value="F:peptidoglycan lytic transglycosylase activity"/>
    <property type="evidence" value="ECO:0007669"/>
    <property type="project" value="InterPro"/>
</dbReference>
<comment type="caution">
    <text evidence="3">The sequence shown here is derived from an EMBL/GenBank/DDBJ whole genome shotgun (WGS) entry which is preliminary data.</text>
</comment>
<dbReference type="CDD" id="cd00118">
    <property type="entry name" value="LysM"/>
    <property type="match status" value="3"/>
</dbReference>
<dbReference type="Proteomes" id="UP000218327">
    <property type="component" value="Unassembled WGS sequence"/>
</dbReference>
<feature type="domain" description="LysM" evidence="2">
    <location>
        <begin position="347"/>
        <end position="390"/>
    </location>
</feature>
<dbReference type="AlphaFoldDB" id="A0A2A5BAE2"/>
<dbReference type="Pfam" id="PF01464">
    <property type="entry name" value="SLT"/>
    <property type="match status" value="1"/>
</dbReference>
<dbReference type="SUPFAM" id="SSF53955">
    <property type="entry name" value="Lysozyme-like"/>
    <property type="match status" value="1"/>
</dbReference>
<dbReference type="InterPro" id="IPR008258">
    <property type="entry name" value="Transglycosylase_SLT_dom_1"/>
</dbReference>